<evidence type="ECO:0000313" key="2">
    <source>
        <dbReference type="EMBL" id="VDL74168.1"/>
    </source>
</evidence>
<feature type="region of interest" description="Disordered" evidence="1">
    <location>
        <begin position="1"/>
        <end position="28"/>
    </location>
</feature>
<organism evidence="4">
    <name type="scientific">Nippostrongylus brasiliensis</name>
    <name type="common">Rat hookworm</name>
    <dbReference type="NCBI Taxonomy" id="27835"/>
    <lineage>
        <taxon>Eukaryota</taxon>
        <taxon>Metazoa</taxon>
        <taxon>Ecdysozoa</taxon>
        <taxon>Nematoda</taxon>
        <taxon>Chromadorea</taxon>
        <taxon>Rhabditida</taxon>
        <taxon>Rhabditina</taxon>
        <taxon>Rhabditomorpha</taxon>
        <taxon>Strongyloidea</taxon>
        <taxon>Heligmosomidae</taxon>
        <taxon>Nippostrongylus</taxon>
    </lineage>
</organism>
<proteinExistence type="predicted"/>
<protein>
    <submittedName>
        <fullName evidence="4">Slo-interacting protein 1 (inferred by orthology to a D. melanogaster protein)</fullName>
    </submittedName>
</protein>
<dbReference type="STRING" id="27835.A0A0N4Y3Z9"/>
<evidence type="ECO:0000313" key="3">
    <source>
        <dbReference type="Proteomes" id="UP000271162"/>
    </source>
</evidence>
<dbReference type="PANTHER" id="PTHR15545">
    <property type="entry name" value="PDZ DOMAIN CONTAINING RING FINGER PROTEIN 3, 4"/>
    <property type="match status" value="1"/>
</dbReference>
<reference evidence="2 3" key="2">
    <citation type="submission" date="2018-11" db="EMBL/GenBank/DDBJ databases">
        <authorList>
            <consortium name="Pathogen Informatics"/>
        </authorList>
    </citation>
    <scope>NUCLEOTIDE SEQUENCE [LARGE SCALE GENOMIC DNA]</scope>
</reference>
<reference evidence="4" key="1">
    <citation type="submission" date="2017-02" db="UniProtKB">
        <authorList>
            <consortium name="WormBaseParasite"/>
        </authorList>
    </citation>
    <scope>IDENTIFICATION</scope>
</reference>
<evidence type="ECO:0000256" key="1">
    <source>
        <dbReference type="SAM" id="MobiDB-lite"/>
    </source>
</evidence>
<dbReference type="AlphaFoldDB" id="A0A0N4Y3Z9"/>
<keyword evidence="3" id="KW-1185">Reference proteome</keyword>
<name>A0A0N4Y3Z9_NIPBR</name>
<dbReference type="Proteomes" id="UP000271162">
    <property type="component" value="Unassembled WGS sequence"/>
</dbReference>
<evidence type="ECO:0000313" key="4">
    <source>
        <dbReference type="WBParaSite" id="NBR_0001057801-mRNA-1"/>
    </source>
</evidence>
<dbReference type="WBParaSite" id="NBR_0001057801-mRNA-1">
    <property type="protein sequence ID" value="NBR_0001057801-mRNA-1"/>
    <property type="gene ID" value="NBR_0001057801"/>
</dbReference>
<gene>
    <name evidence="2" type="ORF">NBR_LOCUS10579</name>
</gene>
<dbReference type="PANTHER" id="PTHR15545:SF8">
    <property type="entry name" value="SLO-INTERACTING PROTEIN 1"/>
    <property type="match status" value="1"/>
</dbReference>
<feature type="region of interest" description="Disordered" evidence="1">
    <location>
        <begin position="135"/>
        <end position="156"/>
    </location>
</feature>
<accession>A0A0N4Y3Z9</accession>
<dbReference type="EMBL" id="UYSL01020344">
    <property type="protein sequence ID" value="VDL74168.1"/>
    <property type="molecule type" value="Genomic_DNA"/>
</dbReference>
<sequence>MPISPTESLEEASVQGTPAPPIRNNKSHVQEVVEHPSRLQTPGYADELAGVTIDGTLSSARRFPPLQIIPTRESLECAKRFRVPSLSIEIRDYSKQHRTSNISVQQTIPMPKYFRSVPTKEKLYIIEKPVEEANEVSDDHGVVGPSQRADDQQSQTNETIVYKWKLGHFHTREERKKHLEEERRRKIRNQQKLIESKISPADQMIVQLSQRKMQRRKEKMLLDGFVTTQEVLSQRNPDTTAKHGILSVTTV</sequence>
<dbReference type="InterPro" id="IPR051971">
    <property type="entry name" value="E3_ubiquitin-PDZ_ligase"/>
</dbReference>